<protein>
    <submittedName>
        <fullName evidence="1">Uncharacterized protein</fullName>
    </submittedName>
</protein>
<dbReference type="EMBL" id="CADEBC010000511">
    <property type="protein sequence ID" value="CAB3241877.1"/>
    <property type="molecule type" value="Genomic_DNA"/>
</dbReference>
<organism evidence="1 2">
    <name type="scientific">Arctia plantaginis</name>
    <name type="common">Wood tiger moth</name>
    <name type="synonym">Phalaena plantaginis</name>
    <dbReference type="NCBI Taxonomy" id="874455"/>
    <lineage>
        <taxon>Eukaryota</taxon>
        <taxon>Metazoa</taxon>
        <taxon>Ecdysozoa</taxon>
        <taxon>Arthropoda</taxon>
        <taxon>Hexapoda</taxon>
        <taxon>Insecta</taxon>
        <taxon>Pterygota</taxon>
        <taxon>Neoptera</taxon>
        <taxon>Endopterygota</taxon>
        <taxon>Lepidoptera</taxon>
        <taxon>Glossata</taxon>
        <taxon>Ditrysia</taxon>
        <taxon>Noctuoidea</taxon>
        <taxon>Erebidae</taxon>
        <taxon>Arctiinae</taxon>
        <taxon>Arctia</taxon>
    </lineage>
</organism>
<dbReference type="Proteomes" id="UP000494106">
    <property type="component" value="Unassembled WGS sequence"/>
</dbReference>
<comment type="caution">
    <text evidence="1">The sequence shown here is derived from an EMBL/GenBank/DDBJ whole genome shotgun (WGS) entry which is preliminary data.</text>
</comment>
<dbReference type="AlphaFoldDB" id="A0A8S1A932"/>
<sequence>MIMRLSKGEGWGAVVTFCEMLNGLGKWPNPSVEDVGGDASGRAASPVTSRLGIDYYFVKDVYSAPPCSYFFLLEDRTVSVIIS</sequence>
<proteinExistence type="predicted"/>
<accession>A0A8S1A932</accession>
<reference evidence="1 2" key="1">
    <citation type="submission" date="2020-04" db="EMBL/GenBank/DDBJ databases">
        <authorList>
            <person name="Wallbank WR R."/>
            <person name="Pardo Diaz C."/>
            <person name="Kozak K."/>
            <person name="Martin S."/>
            <person name="Jiggins C."/>
            <person name="Moest M."/>
            <person name="Warren A I."/>
            <person name="Byers J.R.P. K."/>
            <person name="Montejo-Kovacevich G."/>
            <person name="Yen C E."/>
        </authorList>
    </citation>
    <scope>NUCLEOTIDE SEQUENCE [LARGE SCALE GENOMIC DNA]</scope>
</reference>
<gene>
    <name evidence="1" type="ORF">APLA_LOCUS8881</name>
</gene>
<evidence type="ECO:0000313" key="2">
    <source>
        <dbReference type="Proteomes" id="UP000494106"/>
    </source>
</evidence>
<evidence type="ECO:0000313" key="1">
    <source>
        <dbReference type="EMBL" id="CAB3241877.1"/>
    </source>
</evidence>
<keyword evidence="2" id="KW-1185">Reference proteome</keyword>
<name>A0A8S1A932_ARCPL</name>